<comment type="cofactor">
    <cofactor evidence="1">
        <name>pyruvate</name>
        <dbReference type="ChEBI" id="CHEBI:15361"/>
    </cofactor>
</comment>
<comment type="caution">
    <text evidence="19">The sequence shown here is derived from an EMBL/GenBank/DDBJ whole genome shotgun (WGS) entry which is preliminary data.</text>
</comment>
<dbReference type="GO" id="GO:0004014">
    <property type="term" value="F:adenosylmethionine decarboxylase activity"/>
    <property type="evidence" value="ECO:0007669"/>
    <property type="project" value="UniProtKB-EC"/>
</dbReference>
<comment type="catalytic activity">
    <reaction evidence="14">
        <text>S-adenosyl-L-methionine + H(+) = S-adenosyl 3-(methylsulfanyl)propylamine + CO2</text>
        <dbReference type="Rhea" id="RHEA:15981"/>
        <dbReference type="ChEBI" id="CHEBI:15378"/>
        <dbReference type="ChEBI" id="CHEBI:16526"/>
        <dbReference type="ChEBI" id="CHEBI:57443"/>
        <dbReference type="ChEBI" id="CHEBI:59789"/>
        <dbReference type="EC" id="4.1.1.50"/>
    </reaction>
</comment>
<dbReference type="OrthoDB" id="1068353at2759"/>
<dbReference type="STRING" id="400727.A0A2T7P718"/>
<evidence type="ECO:0000256" key="11">
    <source>
        <dbReference type="ARBA" id="ARBA00023239"/>
    </source>
</evidence>
<keyword evidence="5" id="KW-0949">S-adenosyl-L-methionine</keyword>
<feature type="active site" description="Proton acceptor; for processing activity" evidence="15">
    <location>
        <position position="207"/>
    </location>
</feature>
<dbReference type="PANTHER" id="PTHR11570">
    <property type="entry name" value="S-ADENOSYLMETHIONINE DECARBOXYLASE"/>
    <property type="match status" value="1"/>
</dbReference>
<dbReference type="PROSITE" id="PS01336">
    <property type="entry name" value="ADOMETDC"/>
    <property type="match status" value="1"/>
</dbReference>
<dbReference type="InterPro" id="IPR016067">
    <property type="entry name" value="S-AdoMet_deCO2ase_core"/>
</dbReference>
<evidence type="ECO:0000256" key="6">
    <source>
        <dbReference type="ARBA" id="ARBA00022793"/>
    </source>
</evidence>
<evidence type="ECO:0000256" key="9">
    <source>
        <dbReference type="ARBA" id="ARBA00023115"/>
    </source>
</evidence>
<dbReference type="EC" id="4.1.1.50" evidence="4"/>
<evidence type="ECO:0000256" key="18">
    <source>
        <dbReference type="PIRSR" id="PIRSR001355-5"/>
    </source>
</evidence>
<feature type="active site" description="Proton donor; for catalytic activity" evidence="15">
    <location>
        <position position="63"/>
    </location>
</feature>
<dbReference type="SUPFAM" id="SSF56276">
    <property type="entry name" value="S-adenosylmethionine decarboxylase"/>
    <property type="match status" value="1"/>
</dbReference>
<dbReference type="GO" id="GO:0006597">
    <property type="term" value="P:spermine biosynthetic process"/>
    <property type="evidence" value="ECO:0007669"/>
    <property type="project" value="InterPro"/>
</dbReference>
<keyword evidence="8" id="KW-0745">Spermidine biosynthesis</keyword>
<evidence type="ECO:0000256" key="10">
    <source>
        <dbReference type="ARBA" id="ARBA00023145"/>
    </source>
</evidence>
<evidence type="ECO:0000256" key="8">
    <source>
        <dbReference type="ARBA" id="ARBA00023066"/>
    </source>
</evidence>
<dbReference type="InterPro" id="IPR048283">
    <property type="entry name" value="AdoMetDC-like"/>
</dbReference>
<keyword evidence="13" id="KW-0670">Pyruvate</keyword>
<name>A0A2T7P718_POMCA</name>
<keyword evidence="6" id="KW-0210">Decarboxylase</keyword>
<dbReference type="InterPro" id="IPR018166">
    <property type="entry name" value="S-AdoMet_deCO2ase_CS"/>
</dbReference>
<dbReference type="AlphaFoldDB" id="A0A2T7P718"/>
<evidence type="ECO:0000256" key="4">
    <source>
        <dbReference type="ARBA" id="ARBA00012357"/>
    </source>
</evidence>
<evidence type="ECO:0000256" key="12">
    <source>
        <dbReference type="ARBA" id="ARBA00023270"/>
    </source>
</evidence>
<evidence type="ECO:0000256" key="5">
    <source>
        <dbReference type="ARBA" id="ARBA00022691"/>
    </source>
</evidence>
<evidence type="ECO:0000256" key="14">
    <source>
        <dbReference type="ARBA" id="ARBA00048112"/>
    </source>
</evidence>
<keyword evidence="7 17" id="KW-0068">Autocatalytic cleavage</keyword>
<feature type="site" description="Cleavage (non-hydrolytic); by autolysis" evidence="17">
    <location>
        <begin position="48"/>
        <end position="49"/>
    </location>
</feature>
<proteinExistence type="inferred from homology"/>
<evidence type="ECO:0000256" key="7">
    <source>
        <dbReference type="ARBA" id="ARBA00022813"/>
    </source>
</evidence>
<organism evidence="19 20">
    <name type="scientific">Pomacea canaliculata</name>
    <name type="common">Golden apple snail</name>
    <dbReference type="NCBI Taxonomy" id="400727"/>
    <lineage>
        <taxon>Eukaryota</taxon>
        <taxon>Metazoa</taxon>
        <taxon>Spiralia</taxon>
        <taxon>Lophotrochozoa</taxon>
        <taxon>Mollusca</taxon>
        <taxon>Gastropoda</taxon>
        <taxon>Caenogastropoda</taxon>
        <taxon>Architaenioglossa</taxon>
        <taxon>Ampullarioidea</taxon>
        <taxon>Ampullariidae</taxon>
        <taxon>Pomacea</taxon>
    </lineage>
</organism>
<evidence type="ECO:0000256" key="13">
    <source>
        <dbReference type="ARBA" id="ARBA00023317"/>
    </source>
</evidence>
<dbReference type="PANTHER" id="PTHR11570:SF0">
    <property type="entry name" value="S-ADENOSYLMETHIONINE DECARBOXYLASE PROENZYME"/>
    <property type="match status" value="1"/>
</dbReference>
<dbReference type="Gene3D" id="3.60.90.10">
    <property type="entry name" value="S-adenosylmethionine decarboxylase"/>
    <property type="match status" value="1"/>
</dbReference>
<evidence type="ECO:0000256" key="3">
    <source>
        <dbReference type="ARBA" id="ARBA00008466"/>
    </source>
</evidence>
<keyword evidence="9" id="KW-0620">Polyamine biosynthesis</keyword>
<evidence type="ECO:0000313" key="19">
    <source>
        <dbReference type="EMBL" id="PVD29186.1"/>
    </source>
</evidence>
<accession>A0A2T7P718</accession>
<dbReference type="UniPathway" id="UPA00331">
    <property type="reaction ID" value="UER00451"/>
</dbReference>
<dbReference type="GO" id="GO:0005829">
    <property type="term" value="C:cytosol"/>
    <property type="evidence" value="ECO:0007669"/>
    <property type="project" value="TreeGrafter"/>
</dbReference>
<reference evidence="19 20" key="1">
    <citation type="submission" date="2018-04" db="EMBL/GenBank/DDBJ databases">
        <title>The genome of golden apple snail Pomacea canaliculata provides insight into stress tolerance and invasive adaptation.</title>
        <authorList>
            <person name="Liu C."/>
            <person name="Liu B."/>
            <person name="Ren Y."/>
            <person name="Zhang Y."/>
            <person name="Wang H."/>
            <person name="Li S."/>
            <person name="Jiang F."/>
            <person name="Yin L."/>
            <person name="Zhang G."/>
            <person name="Qian W."/>
            <person name="Fan W."/>
        </authorList>
    </citation>
    <scope>NUCLEOTIDE SEQUENCE [LARGE SCALE GENOMIC DNA]</scope>
    <source>
        <strain evidence="19">SZHN2017</strain>
        <tissue evidence="19">Muscle</tissue>
    </source>
</reference>
<dbReference type="NCBIfam" id="TIGR00535">
    <property type="entry name" value="SAM_DCase"/>
    <property type="match status" value="1"/>
</dbReference>
<evidence type="ECO:0000256" key="1">
    <source>
        <dbReference type="ARBA" id="ARBA00001928"/>
    </source>
</evidence>
<dbReference type="PIRSF" id="PIRSF001355">
    <property type="entry name" value="S-AdenosylMet_decarboxylase"/>
    <property type="match status" value="1"/>
</dbReference>
<dbReference type="Proteomes" id="UP000245119">
    <property type="component" value="Linkage Group LG6"/>
</dbReference>
<keyword evidence="10" id="KW-0865">Zymogen</keyword>
<feature type="modified residue" description="Pyruvic acid (Ser); by autocatalysis" evidence="16">
    <location>
        <position position="49"/>
    </location>
</feature>
<gene>
    <name evidence="19" type="ORF">C0Q70_11783</name>
</gene>
<evidence type="ECO:0000256" key="17">
    <source>
        <dbReference type="PIRSR" id="PIRSR001355-4"/>
    </source>
</evidence>
<feature type="chain" id="PRO_5042323122" description="S-adenosylmethionine decarboxylase beta chain" evidence="18">
    <location>
        <begin position="1"/>
        <end position="48"/>
    </location>
</feature>
<dbReference type="EMBL" id="PZQS01000006">
    <property type="protein sequence ID" value="PVD29186.1"/>
    <property type="molecule type" value="Genomic_DNA"/>
</dbReference>
<sequence length="320" mass="36967">MMATVQSQQHFFEGAEKLSEWVKLLRVVRCEIISVTSNKDMDAYVLSESSMFVTKDRFILKTCGTTTLLSAVDYLLDLVKKKVGFDKVVDIFFSRKNFSRPELQHCVHQNFENEVSFCYSILSDGSAYTLGRINGDCWYLYTLEDEGVTHPDQTFELLMWDMCPDKMRIFTQEECKSGEEASQKSGIADIIPGIKIDDFLFDPCGYSMNGLLPGGYYITIHVTPEPHCSYVSFESNVPQESYHELIDKVLDVFRPGKFLMTIFANKASIARDTYKTLENQHTMKGYRRRDHQFCCFKNYTLTYTHYTKLSEGTQYSRPII</sequence>
<comment type="pathway">
    <text evidence="2">Amine and polyamine biosynthesis; S-adenosylmethioninamine biosynthesis; S-adenosylmethioninamine from S-adenosyl-L-methionine: step 1/1.</text>
</comment>
<feature type="active site" description="Schiff-base intermediate with substrate; via pyruvic acid" evidence="15">
    <location>
        <position position="49"/>
    </location>
</feature>
<comment type="similarity">
    <text evidence="3">Belongs to the eukaryotic AdoMetDC family.</text>
</comment>
<protein>
    <recommendedName>
        <fullName evidence="4">adenosylmethionine decarboxylase</fullName>
        <ecNumber evidence="4">4.1.1.50</ecNumber>
    </recommendedName>
</protein>
<keyword evidence="12" id="KW-0704">Schiff base</keyword>
<evidence type="ECO:0000256" key="2">
    <source>
        <dbReference type="ARBA" id="ARBA00004911"/>
    </source>
</evidence>
<evidence type="ECO:0000313" key="20">
    <source>
        <dbReference type="Proteomes" id="UP000245119"/>
    </source>
</evidence>
<feature type="chain" id="PRO_5042323121" description="S-adenosylmethionine decarboxylase alpha chain" evidence="18">
    <location>
        <begin position="49"/>
        <end position="320"/>
    </location>
</feature>
<dbReference type="GO" id="GO:0008295">
    <property type="term" value="P:spermidine biosynthetic process"/>
    <property type="evidence" value="ECO:0007669"/>
    <property type="project" value="UniProtKB-KW"/>
</dbReference>
<dbReference type="Pfam" id="PF01536">
    <property type="entry name" value="SAM_decarbox"/>
    <property type="match status" value="1"/>
</dbReference>
<keyword evidence="20" id="KW-1185">Reference proteome</keyword>
<feature type="active site" description="Proton acceptor; for processing activity" evidence="15">
    <location>
        <position position="221"/>
    </location>
</feature>
<evidence type="ECO:0000256" key="15">
    <source>
        <dbReference type="PIRSR" id="PIRSR001355-1"/>
    </source>
</evidence>
<evidence type="ECO:0000256" key="16">
    <source>
        <dbReference type="PIRSR" id="PIRSR001355-3"/>
    </source>
</evidence>
<dbReference type="InterPro" id="IPR001985">
    <property type="entry name" value="S-AdoMet_decarboxylase_euk"/>
</dbReference>
<keyword evidence="11" id="KW-0456">Lyase</keyword>